<keyword evidence="3" id="KW-1185">Reference proteome</keyword>
<gene>
    <name evidence="2" type="ORF">DNHGIG_18960</name>
</gene>
<dbReference type="Gene3D" id="1.10.472.20">
    <property type="entry name" value="Nitrile hydratase, beta subunit"/>
    <property type="match status" value="1"/>
</dbReference>
<dbReference type="EMBL" id="BOQE01000001">
    <property type="protein sequence ID" value="GIM46347.1"/>
    <property type="molecule type" value="Genomic_DNA"/>
</dbReference>
<dbReference type="InterPro" id="IPR008990">
    <property type="entry name" value="Elect_transpt_acc-like_dom_sf"/>
</dbReference>
<dbReference type="AlphaFoldDB" id="A0AAV4LFV4"/>
<name>A0AAV4LFV4_9BACL</name>
<proteinExistence type="predicted"/>
<dbReference type="NCBIfam" id="TIGR03889">
    <property type="entry name" value="nitrile_acc"/>
    <property type="match status" value="1"/>
</dbReference>
<dbReference type="SUPFAM" id="SSF50090">
    <property type="entry name" value="Electron transport accessory proteins"/>
    <property type="match status" value="1"/>
</dbReference>
<dbReference type="RefSeq" id="WP_282199461.1">
    <property type="nucleotide sequence ID" value="NZ_BOQE01000001.1"/>
</dbReference>
<dbReference type="InterPro" id="IPR023808">
    <property type="entry name" value="Nitrile_Hydratase_acc_put"/>
</dbReference>
<organism evidence="2 3">
    <name type="scientific">Collibacillus ludicampi</name>
    <dbReference type="NCBI Taxonomy" id="2771369"/>
    <lineage>
        <taxon>Bacteria</taxon>
        <taxon>Bacillati</taxon>
        <taxon>Bacillota</taxon>
        <taxon>Bacilli</taxon>
        <taxon>Bacillales</taxon>
        <taxon>Alicyclobacillaceae</taxon>
        <taxon>Collibacillus</taxon>
    </lineage>
</organism>
<dbReference type="Proteomes" id="UP001057291">
    <property type="component" value="Unassembled WGS sequence"/>
</dbReference>
<protein>
    <recommendedName>
        <fullName evidence="1">Nitrile hydratase beta subunit-like N-terminal domain-containing protein</fullName>
    </recommendedName>
</protein>
<dbReference type="Pfam" id="PF21006">
    <property type="entry name" value="NHase_beta_N"/>
    <property type="match status" value="1"/>
</dbReference>
<accession>A0AAV4LFV4</accession>
<evidence type="ECO:0000313" key="3">
    <source>
        <dbReference type="Proteomes" id="UP001057291"/>
    </source>
</evidence>
<comment type="caution">
    <text evidence="2">The sequence shown here is derived from an EMBL/GenBank/DDBJ whole genome shotgun (WGS) entry which is preliminary data.</text>
</comment>
<feature type="domain" description="Nitrile hydratase beta subunit-like N-terminal" evidence="1">
    <location>
        <begin position="28"/>
        <end position="114"/>
    </location>
</feature>
<reference evidence="2" key="1">
    <citation type="journal article" date="2023" name="Int. J. Syst. Evol. Microbiol.">
        <title>Collibacillus ludicampi gen. nov., sp. nov., a new soil bacterium of the family Alicyclobacillaceae.</title>
        <authorList>
            <person name="Jojima T."/>
            <person name="Ioku Y."/>
            <person name="Fukuta Y."/>
            <person name="Shirasaka N."/>
            <person name="Matsumura Y."/>
            <person name="Mori M."/>
        </authorList>
    </citation>
    <scope>NUCLEOTIDE SEQUENCE</scope>
    <source>
        <strain evidence="2">TP075</strain>
    </source>
</reference>
<evidence type="ECO:0000259" key="1">
    <source>
        <dbReference type="Pfam" id="PF21006"/>
    </source>
</evidence>
<evidence type="ECO:0000313" key="2">
    <source>
        <dbReference type="EMBL" id="GIM46347.1"/>
    </source>
</evidence>
<sequence length="122" mass="14739">MKNCETTSVESIIAYMPEETAPPRKNGELDFQDPWERLSFGVVLALYEEKRYTSWDDFRDRLIQEIAKWETNEKKDNPDWNYYEQWLKALERLVVETGMLDKRDIETRANEFLTGERDEIFY</sequence>
<dbReference type="InterPro" id="IPR042262">
    <property type="entry name" value="CN_hydtase_beta_C"/>
</dbReference>
<dbReference type="InterPro" id="IPR049054">
    <property type="entry name" value="CN_hydtase_beta-like_N"/>
</dbReference>